<comment type="caution">
    <text evidence="1">The sequence shown here is derived from an EMBL/GenBank/DDBJ whole genome shotgun (WGS) entry which is preliminary data.</text>
</comment>
<proteinExistence type="predicted"/>
<dbReference type="STRING" id="1122991.GCA_000613445_01518"/>
<evidence type="ECO:0000313" key="1">
    <source>
        <dbReference type="EMBL" id="PXX22281.1"/>
    </source>
</evidence>
<protein>
    <submittedName>
        <fullName evidence="1">Uncharacterized protein</fullName>
    </submittedName>
</protein>
<organism evidence="1 2">
    <name type="scientific">Hoylesella shahii DSM 15611 = JCM 12083</name>
    <dbReference type="NCBI Taxonomy" id="1122991"/>
    <lineage>
        <taxon>Bacteria</taxon>
        <taxon>Pseudomonadati</taxon>
        <taxon>Bacteroidota</taxon>
        <taxon>Bacteroidia</taxon>
        <taxon>Bacteroidales</taxon>
        <taxon>Prevotellaceae</taxon>
        <taxon>Hoylesella</taxon>
    </lineage>
</organism>
<evidence type="ECO:0000313" key="2">
    <source>
        <dbReference type="Proteomes" id="UP000248314"/>
    </source>
</evidence>
<reference evidence="1 2" key="1">
    <citation type="submission" date="2018-05" db="EMBL/GenBank/DDBJ databases">
        <title>Genomic Encyclopedia of Type Strains, Phase I: the one thousand microbial genomes (KMG-I) project.</title>
        <authorList>
            <person name="Kyrpides N."/>
        </authorList>
    </citation>
    <scope>NUCLEOTIDE SEQUENCE [LARGE SCALE GENOMIC DNA]</scope>
    <source>
        <strain evidence="1 2">DSM 15611</strain>
    </source>
</reference>
<accession>A0A318IBR4</accession>
<keyword evidence="2" id="KW-1185">Reference proteome</keyword>
<name>A0A318IBR4_9BACT</name>
<dbReference type="EMBL" id="QJJX01000012">
    <property type="protein sequence ID" value="PXX22281.1"/>
    <property type="molecule type" value="Genomic_DNA"/>
</dbReference>
<gene>
    <name evidence="1" type="ORF">EJ73_01271</name>
</gene>
<sequence>MPATFQKKPLVWVHIALFAPLSVTRERQTQHVVFAKVQIICEKAIAQSKYLNTKLKIKGYRLISN</sequence>
<dbReference type="AlphaFoldDB" id="A0A318IBR4"/>
<dbReference type="Proteomes" id="UP000248314">
    <property type="component" value="Unassembled WGS sequence"/>
</dbReference>